<evidence type="ECO:0000256" key="10">
    <source>
        <dbReference type="SAM" id="MobiDB-lite"/>
    </source>
</evidence>
<comment type="subcellular location">
    <subcellularLocation>
        <location evidence="2">Periplasm</location>
    </subcellularLocation>
</comment>
<dbReference type="Pfam" id="PF11741">
    <property type="entry name" value="AMIN"/>
    <property type="match status" value="1"/>
</dbReference>
<dbReference type="PATRIC" id="fig|66969.6.peg.1498"/>
<dbReference type="InterPro" id="IPR018392">
    <property type="entry name" value="LysM"/>
</dbReference>
<keyword evidence="13" id="KW-1185">Reference proteome</keyword>
<dbReference type="Proteomes" id="UP000054729">
    <property type="component" value="Unassembled WGS sequence"/>
</dbReference>
<evidence type="ECO:0000313" key="13">
    <source>
        <dbReference type="Proteomes" id="UP000054729"/>
    </source>
</evidence>
<protein>
    <recommendedName>
        <fullName evidence="9">N-acetylmuramoyl-L-alanine amidase AmiC</fullName>
        <ecNumber evidence="4">3.5.1.28</ecNumber>
    </recommendedName>
</protein>
<evidence type="ECO:0000256" key="2">
    <source>
        <dbReference type="ARBA" id="ARBA00004418"/>
    </source>
</evidence>
<dbReference type="PROSITE" id="PS51782">
    <property type="entry name" value="LYSM"/>
    <property type="match status" value="1"/>
</dbReference>
<dbReference type="Gene3D" id="2.60.40.3500">
    <property type="match status" value="1"/>
</dbReference>
<evidence type="ECO:0000313" key="12">
    <source>
        <dbReference type="EMBL" id="KTD79295.1"/>
    </source>
</evidence>
<dbReference type="InterPro" id="IPR036779">
    <property type="entry name" value="LysM_dom_sf"/>
</dbReference>
<feature type="region of interest" description="Disordered" evidence="10">
    <location>
        <begin position="129"/>
        <end position="158"/>
    </location>
</feature>
<keyword evidence="5" id="KW-0732">Signal</keyword>
<dbReference type="Gene3D" id="3.10.350.10">
    <property type="entry name" value="LysM domain"/>
    <property type="match status" value="1"/>
</dbReference>
<proteinExistence type="inferred from homology"/>
<dbReference type="EC" id="3.5.1.28" evidence="4"/>
<name>A0A0W1AD61_9GAMM</name>
<dbReference type="PANTHER" id="PTHR30404:SF0">
    <property type="entry name" value="N-ACETYLMURAMOYL-L-ALANINE AMIDASE AMIC"/>
    <property type="match status" value="1"/>
</dbReference>
<evidence type="ECO:0000256" key="3">
    <source>
        <dbReference type="ARBA" id="ARBA00010860"/>
    </source>
</evidence>
<comment type="catalytic activity">
    <reaction evidence="1">
        <text>Hydrolyzes the link between N-acetylmuramoyl residues and L-amino acid residues in certain cell-wall glycopeptides.</text>
        <dbReference type="EC" id="3.5.1.28"/>
    </reaction>
</comment>
<dbReference type="GO" id="GO:0009253">
    <property type="term" value="P:peptidoglycan catabolic process"/>
    <property type="evidence" value="ECO:0007669"/>
    <property type="project" value="InterPro"/>
</dbReference>
<dbReference type="CDD" id="cd00118">
    <property type="entry name" value="LysM"/>
    <property type="match status" value="1"/>
</dbReference>
<accession>A0A0W1AD61</accession>
<evidence type="ECO:0000256" key="6">
    <source>
        <dbReference type="ARBA" id="ARBA00022764"/>
    </source>
</evidence>
<dbReference type="InterPro" id="IPR021731">
    <property type="entry name" value="AMIN_dom"/>
</dbReference>
<dbReference type="SUPFAM" id="SSF53187">
    <property type="entry name" value="Zn-dependent exopeptidases"/>
    <property type="match status" value="1"/>
</dbReference>
<evidence type="ECO:0000256" key="9">
    <source>
        <dbReference type="ARBA" id="ARBA00074581"/>
    </source>
</evidence>
<dbReference type="FunFam" id="3.40.630.40:FF:000001">
    <property type="entry name" value="N-acetylmuramoyl-L-alanine amidase"/>
    <property type="match status" value="1"/>
</dbReference>
<dbReference type="Pfam" id="PF01520">
    <property type="entry name" value="Amidase_3"/>
    <property type="match status" value="1"/>
</dbReference>
<evidence type="ECO:0000259" key="11">
    <source>
        <dbReference type="PROSITE" id="PS51782"/>
    </source>
</evidence>
<dbReference type="GO" id="GO:0030288">
    <property type="term" value="C:outer membrane-bounded periplasmic space"/>
    <property type="evidence" value="ECO:0007669"/>
    <property type="project" value="TreeGrafter"/>
</dbReference>
<evidence type="ECO:0000256" key="1">
    <source>
        <dbReference type="ARBA" id="ARBA00001561"/>
    </source>
</evidence>
<gene>
    <name evidence="12" type="primary">amiB</name>
    <name evidence="12" type="ORF">Lwal_1367</name>
</gene>
<keyword evidence="6" id="KW-0574">Periplasm</keyword>
<dbReference type="OrthoDB" id="9806267at2"/>
<dbReference type="CDD" id="cd02696">
    <property type="entry name" value="MurNAc-LAA"/>
    <property type="match status" value="1"/>
</dbReference>
<dbReference type="STRING" id="66969.Lwal_1367"/>
<dbReference type="InterPro" id="IPR050695">
    <property type="entry name" value="N-acetylmuramoyl_amidase_3"/>
</dbReference>
<reference evidence="12 13" key="1">
    <citation type="submission" date="2015-11" db="EMBL/GenBank/DDBJ databases">
        <title>Genomic analysis of 38 Legionella species identifies large and diverse effector repertoires.</title>
        <authorList>
            <person name="Burstein D."/>
            <person name="Amaro F."/>
            <person name="Zusman T."/>
            <person name="Lifshitz Z."/>
            <person name="Cohen O."/>
            <person name="Gilbert J.A."/>
            <person name="Pupko T."/>
            <person name="Shuman H.A."/>
            <person name="Segal G."/>
        </authorList>
    </citation>
    <scope>NUCLEOTIDE SEQUENCE [LARGE SCALE GENOMIC DNA]</scope>
    <source>
        <strain evidence="12 13">ATCC 51914</strain>
    </source>
</reference>
<evidence type="ECO:0000256" key="8">
    <source>
        <dbReference type="ARBA" id="ARBA00023316"/>
    </source>
</evidence>
<comment type="caution">
    <text evidence="12">The sequence shown here is derived from an EMBL/GenBank/DDBJ whole genome shotgun (WGS) entry which is preliminary data.</text>
</comment>
<dbReference type="GO" id="GO:0071555">
    <property type="term" value="P:cell wall organization"/>
    <property type="evidence" value="ECO:0007669"/>
    <property type="project" value="UniProtKB-KW"/>
</dbReference>
<dbReference type="GO" id="GO:0008745">
    <property type="term" value="F:N-acetylmuramoyl-L-alanine amidase activity"/>
    <property type="evidence" value="ECO:0007669"/>
    <property type="project" value="UniProtKB-EC"/>
</dbReference>
<organism evidence="12 13">
    <name type="scientific">Legionella waltersii</name>
    <dbReference type="NCBI Taxonomy" id="66969"/>
    <lineage>
        <taxon>Bacteria</taxon>
        <taxon>Pseudomonadati</taxon>
        <taxon>Pseudomonadota</taxon>
        <taxon>Gammaproteobacteria</taxon>
        <taxon>Legionellales</taxon>
        <taxon>Legionellaceae</taxon>
        <taxon>Legionella</taxon>
    </lineage>
</organism>
<sequence>MIKRAWLLSLVLYFVSFAVPSAQLTHIKLSQKGGTTSLFIAINGSVTHKLFTLSNPDRVVLDFSGAQLRVPLSQLSNSMINHIRSGLPDKNTLRLVMDVNQRVQVKSAPWNENGQLRGLRIDLIGNPATTNTINDNPPRIKVQTKRPSVTPHKPDINSTAHYEAPAITRHTTPVRVTNNPSNKPLRDVIVVLDAGHGGKDPGAKGPRKSKEKDVVLAITLKLKQLIDRQPGMRAVLTRSGDYYVGLRQRLDIARKYNGDIFVSIHADAFNNPHSNGASVFALSQSGATSEAARWLAEKENYSELGGVNLGELDDSNGVVRSVLLDLSQTATINAGLQMGSKVLRQLDNFTTLHNNRVDQARFVVLKSPDIPSILVETGFISNPYEERNLTSPAYQARLSQAIFQGIKGYFWENPPHGSRIESMISSKVHVVKAGETLPTIAARYQVSVSAIQSSNRLSYRASLKPGQKLVIPSSWS</sequence>
<dbReference type="PANTHER" id="PTHR30404">
    <property type="entry name" value="N-ACETYLMURAMOYL-L-ALANINE AMIDASE"/>
    <property type="match status" value="1"/>
</dbReference>
<dbReference type="InterPro" id="IPR002508">
    <property type="entry name" value="MurNAc-LAA_cat"/>
</dbReference>
<dbReference type="AlphaFoldDB" id="A0A0W1AD61"/>
<evidence type="ECO:0000256" key="5">
    <source>
        <dbReference type="ARBA" id="ARBA00022729"/>
    </source>
</evidence>
<dbReference type="SUPFAM" id="SSF54106">
    <property type="entry name" value="LysM domain"/>
    <property type="match status" value="1"/>
</dbReference>
<dbReference type="SMART" id="SM00646">
    <property type="entry name" value="Ami_3"/>
    <property type="match status" value="1"/>
</dbReference>
<dbReference type="SMART" id="SM00257">
    <property type="entry name" value="LysM"/>
    <property type="match status" value="1"/>
</dbReference>
<dbReference type="Pfam" id="PF01476">
    <property type="entry name" value="LysM"/>
    <property type="match status" value="1"/>
</dbReference>
<evidence type="ECO:0000256" key="7">
    <source>
        <dbReference type="ARBA" id="ARBA00022801"/>
    </source>
</evidence>
<evidence type="ECO:0000256" key="4">
    <source>
        <dbReference type="ARBA" id="ARBA00011901"/>
    </source>
</evidence>
<keyword evidence="7" id="KW-0378">Hydrolase</keyword>
<feature type="domain" description="LysM" evidence="11">
    <location>
        <begin position="427"/>
        <end position="471"/>
    </location>
</feature>
<keyword evidence="8" id="KW-0961">Cell wall biogenesis/degradation</keyword>
<dbReference type="EMBL" id="LNZB01000036">
    <property type="protein sequence ID" value="KTD79295.1"/>
    <property type="molecule type" value="Genomic_DNA"/>
</dbReference>
<dbReference type="RefSeq" id="WP_058480073.1">
    <property type="nucleotide sequence ID" value="NZ_CAAAIQ010000007.1"/>
</dbReference>
<comment type="similarity">
    <text evidence="3">Belongs to the N-acetylmuramoyl-L-alanine amidase 3 family.</text>
</comment>
<dbReference type="Gene3D" id="3.40.630.40">
    <property type="entry name" value="Zn-dependent exopeptidases"/>
    <property type="match status" value="1"/>
</dbReference>